<keyword evidence="2" id="KW-1185">Reference proteome</keyword>
<evidence type="ECO:0000313" key="2">
    <source>
        <dbReference type="Proteomes" id="UP000594261"/>
    </source>
</evidence>
<dbReference type="AlphaFoldDB" id="A0A7N2QY36"/>
<reference evidence="1" key="2">
    <citation type="submission" date="2021-01" db="UniProtKB">
        <authorList>
            <consortium name="EnsemblPlants"/>
        </authorList>
    </citation>
    <scope>IDENTIFICATION</scope>
</reference>
<dbReference type="Gramene" id="QL02p000489:mrna">
    <property type="protein sequence ID" value="QL02p000489:mrna"/>
    <property type="gene ID" value="QL02p000489"/>
</dbReference>
<name>A0A7N2QY36_QUELO</name>
<organism evidence="1 2">
    <name type="scientific">Quercus lobata</name>
    <name type="common">Valley oak</name>
    <dbReference type="NCBI Taxonomy" id="97700"/>
    <lineage>
        <taxon>Eukaryota</taxon>
        <taxon>Viridiplantae</taxon>
        <taxon>Streptophyta</taxon>
        <taxon>Embryophyta</taxon>
        <taxon>Tracheophyta</taxon>
        <taxon>Spermatophyta</taxon>
        <taxon>Magnoliopsida</taxon>
        <taxon>eudicotyledons</taxon>
        <taxon>Gunneridae</taxon>
        <taxon>Pentapetalae</taxon>
        <taxon>rosids</taxon>
        <taxon>fabids</taxon>
        <taxon>Fagales</taxon>
        <taxon>Fagaceae</taxon>
        <taxon>Quercus</taxon>
    </lineage>
</organism>
<proteinExistence type="predicted"/>
<evidence type="ECO:0000313" key="1">
    <source>
        <dbReference type="EnsemblPlants" id="QL02p000489:mrna"/>
    </source>
</evidence>
<dbReference type="Proteomes" id="UP000594261">
    <property type="component" value="Chromosome 2"/>
</dbReference>
<reference evidence="2" key="1">
    <citation type="journal article" date="2016" name="G3 (Bethesda)">
        <title>First Draft Assembly and Annotation of the Genome of a California Endemic Oak Quercus lobata Nee (Fagaceae).</title>
        <authorList>
            <person name="Sork V.L."/>
            <person name="Fitz-Gibbon S.T."/>
            <person name="Puiu D."/>
            <person name="Crepeau M."/>
            <person name="Gugger P.F."/>
            <person name="Sherman R."/>
            <person name="Stevens K."/>
            <person name="Langley C.H."/>
            <person name="Pellegrini M."/>
            <person name="Salzberg S.L."/>
        </authorList>
    </citation>
    <scope>NUCLEOTIDE SEQUENCE [LARGE SCALE GENOMIC DNA]</scope>
    <source>
        <strain evidence="2">cv. SW786</strain>
    </source>
</reference>
<evidence type="ECO:0008006" key="3">
    <source>
        <dbReference type="Google" id="ProtNLM"/>
    </source>
</evidence>
<accession>A0A7N2QY36</accession>
<sequence length="69" mass="7449">MASSSSNSTTIFVPPNITNLVNTKLTGTNYLVWVAQFLPALRSHGFIGLVDDIRCLTITHMLPSVSSKA</sequence>
<dbReference type="EnsemblPlants" id="QL02p000489:mrna">
    <property type="protein sequence ID" value="QL02p000489:mrna"/>
    <property type="gene ID" value="QL02p000489"/>
</dbReference>
<dbReference type="InParanoid" id="A0A7N2QY36"/>
<protein>
    <recommendedName>
        <fullName evidence="3">Retrotransposon Copia-like N-terminal domain-containing protein</fullName>
    </recommendedName>
</protein>